<feature type="domain" description="DUF7159" evidence="2">
    <location>
        <begin position="11"/>
        <end position="224"/>
    </location>
</feature>
<proteinExistence type="predicted"/>
<dbReference type="Pfam" id="PF23717">
    <property type="entry name" value="DUF7159"/>
    <property type="match status" value="1"/>
</dbReference>
<reference evidence="3 4" key="1">
    <citation type="journal article" date="2019" name="Emerg. Microbes Infect.">
        <title>Comprehensive subspecies identification of 175 nontuberculous mycobacteria species based on 7547 genomic profiles.</title>
        <authorList>
            <person name="Matsumoto Y."/>
            <person name="Kinjo T."/>
            <person name="Motooka D."/>
            <person name="Nabeya D."/>
            <person name="Jung N."/>
            <person name="Uechi K."/>
            <person name="Horii T."/>
            <person name="Iida T."/>
            <person name="Fujita J."/>
            <person name="Nakamura S."/>
        </authorList>
    </citation>
    <scope>NUCLEOTIDE SEQUENCE [LARGE SCALE GENOMIC DNA]</scope>
    <source>
        <strain evidence="3 4">JCM 12603</strain>
    </source>
</reference>
<accession>A0A6N4VC98</accession>
<dbReference type="Proteomes" id="UP000466785">
    <property type="component" value="Chromosome"/>
</dbReference>
<dbReference type="EMBL" id="AP022570">
    <property type="protein sequence ID" value="BBX52415.1"/>
    <property type="molecule type" value="Genomic_DNA"/>
</dbReference>
<dbReference type="InterPro" id="IPR055583">
    <property type="entry name" value="DUF7159"/>
</dbReference>
<gene>
    <name evidence="3" type="ORF">MPOR_34410</name>
</gene>
<dbReference type="PRINTS" id="PR01217">
    <property type="entry name" value="PRICHEXTENSN"/>
</dbReference>
<evidence type="ECO:0000313" key="4">
    <source>
        <dbReference type="Proteomes" id="UP000466785"/>
    </source>
</evidence>
<dbReference type="AlphaFoldDB" id="A0A6N4VC98"/>
<feature type="compositionally biased region" description="Pro residues" evidence="1">
    <location>
        <begin position="431"/>
        <end position="449"/>
    </location>
</feature>
<organism evidence="3 4">
    <name type="scientific">Mycolicibacterium poriferae</name>
    <dbReference type="NCBI Taxonomy" id="39694"/>
    <lineage>
        <taxon>Bacteria</taxon>
        <taxon>Bacillati</taxon>
        <taxon>Actinomycetota</taxon>
        <taxon>Actinomycetes</taxon>
        <taxon>Mycobacteriales</taxon>
        <taxon>Mycobacteriaceae</taxon>
        <taxon>Mycolicibacterium</taxon>
    </lineage>
</organism>
<keyword evidence="4" id="KW-1185">Reference proteome</keyword>
<evidence type="ECO:0000313" key="3">
    <source>
        <dbReference type="EMBL" id="BBX52415.1"/>
    </source>
</evidence>
<feature type="region of interest" description="Disordered" evidence="1">
    <location>
        <begin position="281"/>
        <end position="324"/>
    </location>
</feature>
<name>A0A6N4VC98_9MYCO</name>
<feature type="compositionally biased region" description="Pro residues" evidence="1">
    <location>
        <begin position="303"/>
        <end position="315"/>
    </location>
</feature>
<protein>
    <recommendedName>
        <fullName evidence="2">DUF7159 domain-containing protein</fullName>
    </recommendedName>
</protein>
<feature type="compositionally biased region" description="Pro residues" evidence="1">
    <location>
        <begin position="383"/>
        <end position="409"/>
    </location>
</feature>
<sequence length="449" mass="45228">MDAVKEFVVNAVLGLSVTPSAVGVAILDGSVDGRETWEVRPTSAERTPIEAVAVVRRAEQLLAGRGRHVQSISVTWSDEARADAAALVDTLAESGLSNIVEVRLPAAADALAREIAESAHYSTTAVCLVEPGQLVALVVNSADGAAQTAVNHSAVTEDDLSEWLSIVFTKADRTPDALVLVGSAEDLDGLAPALQEALKIPVLVPAEAALALARGAALAGAPLTCLGMWAQPDPGEAGTSTRRSRSLHPATPAAMLAAGTVAFVASASAALALQFTAADAAPADVTRPSAQTTAALTRSAPAERPPVTAPAPQMRPPLSGEAVGSAPIAEAAPIVEAAGQIGEAAAPIGEAPPVVEPAPAPESAPVLESAPVFEAAPVELPVAQPPAEPPLAPVPSATPPEMIPPPVPEQEPGLMQRIRDRLAGIGNDDAAPPPPAPVPVPPGAPTPPQ</sequence>
<dbReference type="KEGG" id="mpof:MPOR_34410"/>
<evidence type="ECO:0000259" key="2">
    <source>
        <dbReference type="Pfam" id="PF23717"/>
    </source>
</evidence>
<feature type="region of interest" description="Disordered" evidence="1">
    <location>
        <begin position="383"/>
        <end position="449"/>
    </location>
</feature>
<evidence type="ECO:0000256" key="1">
    <source>
        <dbReference type="SAM" id="MobiDB-lite"/>
    </source>
</evidence>